<sequence>MPPKGRGRGRGGPRQDQGEPRQPGGQPQGGPRQPGGQQRQPQGEPRQPGGQQRQPQVPTYFIPVRVANSLPPRMEMREHLFWLHNDDFNE</sequence>
<feature type="region of interest" description="Disordered" evidence="1">
    <location>
        <begin position="1"/>
        <end position="60"/>
    </location>
</feature>
<feature type="compositionally biased region" description="Basic residues" evidence="1">
    <location>
        <begin position="1"/>
        <end position="11"/>
    </location>
</feature>
<protein>
    <submittedName>
        <fullName evidence="2">Uncharacterized protein</fullName>
    </submittedName>
</protein>
<evidence type="ECO:0000313" key="2">
    <source>
        <dbReference type="EMBL" id="GBM37308.1"/>
    </source>
</evidence>
<accession>A0A4Y2F9I0</accession>
<proteinExistence type="predicted"/>
<dbReference type="AlphaFoldDB" id="A0A4Y2F9I0"/>
<keyword evidence="3" id="KW-1185">Reference proteome</keyword>
<evidence type="ECO:0000256" key="1">
    <source>
        <dbReference type="SAM" id="MobiDB-lite"/>
    </source>
</evidence>
<gene>
    <name evidence="2" type="ORF">AVEN_266405_1</name>
</gene>
<dbReference type="EMBL" id="BGPR01000833">
    <property type="protein sequence ID" value="GBM37308.1"/>
    <property type="molecule type" value="Genomic_DNA"/>
</dbReference>
<evidence type="ECO:0000313" key="3">
    <source>
        <dbReference type="Proteomes" id="UP000499080"/>
    </source>
</evidence>
<reference evidence="2 3" key="1">
    <citation type="journal article" date="2019" name="Sci. Rep.">
        <title>Orb-weaving spider Araneus ventricosus genome elucidates the spidroin gene catalogue.</title>
        <authorList>
            <person name="Kono N."/>
            <person name="Nakamura H."/>
            <person name="Ohtoshi R."/>
            <person name="Moran D.A.P."/>
            <person name="Shinohara A."/>
            <person name="Yoshida Y."/>
            <person name="Fujiwara M."/>
            <person name="Mori M."/>
            <person name="Tomita M."/>
            <person name="Arakawa K."/>
        </authorList>
    </citation>
    <scope>NUCLEOTIDE SEQUENCE [LARGE SCALE GENOMIC DNA]</scope>
</reference>
<dbReference type="Proteomes" id="UP000499080">
    <property type="component" value="Unassembled WGS sequence"/>
</dbReference>
<name>A0A4Y2F9I0_ARAVE</name>
<comment type="caution">
    <text evidence="2">The sequence shown here is derived from an EMBL/GenBank/DDBJ whole genome shotgun (WGS) entry which is preliminary data.</text>
</comment>
<feature type="compositionally biased region" description="Low complexity" evidence="1">
    <location>
        <begin position="20"/>
        <end position="56"/>
    </location>
</feature>
<organism evidence="2 3">
    <name type="scientific">Araneus ventricosus</name>
    <name type="common">Orbweaver spider</name>
    <name type="synonym">Epeira ventricosa</name>
    <dbReference type="NCBI Taxonomy" id="182803"/>
    <lineage>
        <taxon>Eukaryota</taxon>
        <taxon>Metazoa</taxon>
        <taxon>Ecdysozoa</taxon>
        <taxon>Arthropoda</taxon>
        <taxon>Chelicerata</taxon>
        <taxon>Arachnida</taxon>
        <taxon>Araneae</taxon>
        <taxon>Araneomorphae</taxon>
        <taxon>Entelegynae</taxon>
        <taxon>Araneoidea</taxon>
        <taxon>Araneidae</taxon>
        <taxon>Araneus</taxon>
    </lineage>
</organism>